<keyword evidence="3" id="KW-1185">Reference proteome</keyword>
<feature type="compositionally biased region" description="Polar residues" evidence="1">
    <location>
        <begin position="737"/>
        <end position="747"/>
    </location>
</feature>
<accession>A0AAE1ZKK2</accession>
<dbReference type="EMBL" id="JALJAT010000001">
    <property type="protein sequence ID" value="KAK4475109.1"/>
    <property type="molecule type" value="Genomic_DNA"/>
</dbReference>
<reference evidence="2" key="1">
    <citation type="submission" date="2022-04" db="EMBL/GenBank/DDBJ databases">
        <authorList>
            <person name="Xu L."/>
            <person name="Lv Z."/>
        </authorList>
    </citation>
    <scope>NUCLEOTIDE SEQUENCE</scope>
    <source>
        <strain evidence="2">LV_2022a</strain>
    </source>
</reference>
<feature type="compositionally biased region" description="Basic residues" evidence="1">
    <location>
        <begin position="636"/>
        <end position="649"/>
    </location>
</feature>
<feature type="region of interest" description="Disordered" evidence="1">
    <location>
        <begin position="714"/>
        <end position="756"/>
    </location>
</feature>
<evidence type="ECO:0000256" key="1">
    <source>
        <dbReference type="SAM" id="MobiDB-lite"/>
    </source>
</evidence>
<proteinExistence type="predicted"/>
<organism evidence="2 3">
    <name type="scientific">Schistosoma mekongi</name>
    <name type="common">Parasitic worm</name>
    <dbReference type="NCBI Taxonomy" id="38744"/>
    <lineage>
        <taxon>Eukaryota</taxon>
        <taxon>Metazoa</taxon>
        <taxon>Spiralia</taxon>
        <taxon>Lophotrochozoa</taxon>
        <taxon>Platyhelminthes</taxon>
        <taxon>Trematoda</taxon>
        <taxon>Digenea</taxon>
        <taxon>Strigeidida</taxon>
        <taxon>Schistosomatoidea</taxon>
        <taxon>Schistosomatidae</taxon>
        <taxon>Schistosoma</taxon>
    </lineage>
</organism>
<feature type="region of interest" description="Disordered" evidence="1">
    <location>
        <begin position="636"/>
        <end position="693"/>
    </location>
</feature>
<dbReference type="Proteomes" id="UP001292079">
    <property type="component" value="Unassembled WGS sequence"/>
</dbReference>
<gene>
    <name evidence="2" type="ORF">MN116_002198</name>
</gene>
<sequence>MSELGKNGDTIVGNFQYDIRSSLLQNERIHNERRLYDTCLNPLISSEKVDNMQEGILERTKMIKEHIEGNIEILDYLQGISGLERDFSKLAERVINAAVTLSDRDNVAHPERIYDKETGVSVDRCWTYISQLSEAIQFHITKSHEYHKFHHEIWAARMEIQQLLSSYSLIQEKLGSLSLLTDEALVTIRSMIEAQLSIYTKLSFKSKEFLAKSCILKSVFLRNALTHGKHSAYLLASLRLPSGQWVHRGDSVKVWGSNQFVSKLHNEWNAEVNNGEQLNNAPSICFWLTSPEHSPISDKRNQIMSSDIEDNHDNLGEVSSTKNVCKRFHKDLCSSWKIAVNLFANILMPTCKNYVKSLENINQPIIVENSQEFNTFLNKLQTILEYGNEAELETLKTLSHRSYETKDSTIHVQSETIQQLTETLKTWEILLQKLKEMEMKASDNEANDQSLEESRNNDLYYTFTPSLSKVTNKQESMSQRELNNRNDEKQLITCFTNTTPKTLHLNKPAALYDHRIRESPYIKDLVQYQISHTSRNFPQCIKQTKELMTQIDSPLYSAVAYCTNCSEFHEINLMSPIICKVEASTSNINSSSEISDTSEVRIKAAHSMPSLSVETKDSSVVEDKASAYQKKKCRALKKLSRSRGRKQHRQYTLSASCNETTASSGFDSPSESSVTRKEKTNTHQIYSKAYSESRRNESGKRPFLWWYKRGKRAVKDDPNAPVSPNTEPGPPGRRSPLNISPSDSVNEFSHRSPSHFSENQEHFIESTGSAVRSYSWIQQSTPRGYTPPSDSKWWPSTHMLPTMYHEKNKSLNAYSDRSKMKNRKPIKKYSFGNDINHYEQSENQMYNTIDSGIQTDIDMYISKQLDSVLLEAESNNLRNNKCPVYICQHCYKSTYKVNRNDNSVQCNLIDGDIFVDKLYHPSHSFASHIDEKPNKFIHRRSKSSGVRIWDVCCQIGTVKRNQGTEPINSEDIRLLISSIYGKGKEYNEDHRMYARHNERSKSFETPSRGLSQLTAVSSTKTLSPLKYSVSCQIGTCPTPKIIVTDPVTDLCKESKEYRKVCNSQICDESSYTTCLPIMIGKKFQVDIPSEVQTKDVSMQIQTMENHTVLNDTSSMKKEMKTCSVESESSFISSNVLKKIEHNKLMLSNSTKSTDCFGLILLNETSTQIGLCNRIGLAPSFYYNQKDDSVQTDSPHIYVTEANIVPNWTSAINESNKQIVPKSTTADIPQTQKSSGESSFHIETSTQHKNNLINHQTQITNVTPNTLTKCIQVKPTPKCIHTGRRKSLNNVTTINKVERFHKNQLEPLIKREHSNRRSISTYGDLIMNIELHNPSCKHSILYNSNNPLTPERLYSYKWVNSFSSSSSSSSFDEYNDLCKQCRLKYYRPLHMNVALKPNHNYIKSKHFINHKPHHLHHHHHHHNTLNFQRSTTKRSLSADDLKVTHHKTEVIRLNTMKA</sequence>
<feature type="region of interest" description="Disordered" evidence="1">
    <location>
        <begin position="1222"/>
        <end position="1243"/>
    </location>
</feature>
<comment type="caution">
    <text evidence="2">The sequence shown here is derived from an EMBL/GenBank/DDBJ whole genome shotgun (WGS) entry which is preliminary data.</text>
</comment>
<evidence type="ECO:0008006" key="4">
    <source>
        <dbReference type="Google" id="ProtNLM"/>
    </source>
</evidence>
<protein>
    <recommendedName>
        <fullName evidence="4">Desmoplakin SH3 domain-containing protein</fullName>
    </recommendedName>
</protein>
<feature type="compositionally biased region" description="Polar residues" evidence="1">
    <location>
        <begin position="650"/>
        <end position="673"/>
    </location>
</feature>
<name>A0AAE1ZKK2_SCHME</name>
<evidence type="ECO:0000313" key="2">
    <source>
        <dbReference type="EMBL" id="KAK4475109.1"/>
    </source>
</evidence>
<reference evidence="2" key="2">
    <citation type="journal article" date="2023" name="Infect Dis Poverty">
        <title>Chromosome-scale genome of the human blood fluke Schistosoma mekongi and its implications for public health.</title>
        <authorList>
            <person name="Zhou M."/>
            <person name="Xu L."/>
            <person name="Xu D."/>
            <person name="Chen W."/>
            <person name="Khan J."/>
            <person name="Hu Y."/>
            <person name="Huang H."/>
            <person name="Wei H."/>
            <person name="Zhang Y."/>
            <person name="Chusongsang P."/>
            <person name="Tanasarnprasert K."/>
            <person name="Hu X."/>
            <person name="Limpanont Y."/>
            <person name="Lv Z."/>
        </authorList>
    </citation>
    <scope>NUCLEOTIDE SEQUENCE</scope>
    <source>
        <strain evidence="2">LV_2022a</strain>
    </source>
</reference>
<evidence type="ECO:0000313" key="3">
    <source>
        <dbReference type="Proteomes" id="UP001292079"/>
    </source>
</evidence>